<accession>A0A4Y2HNB7</accession>
<dbReference type="AlphaFoldDB" id="A0A4Y2HNB7"/>
<evidence type="ECO:0000313" key="2">
    <source>
        <dbReference type="Proteomes" id="UP000499080"/>
    </source>
</evidence>
<protein>
    <submittedName>
        <fullName evidence="1">Uncharacterized protein</fullName>
    </submittedName>
</protein>
<evidence type="ECO:0000313" key="1">
    <source>
        <dbReference type="EMBL" id="GBM66730.1"/>
    </source>
</evidence>
<keyword evidence="2" id="KW-1185">Reference proteome</keyword>
<name>A0A4Y2HNB7_ARAVE</name>
<reference evidence="1 2" key="1">
    <citation type="journal article" date="2019" name="Sci. Rep.">
        <title>Orb-weaving spider Araneus ventricosus genome elucidates the spidroin gene catalogue.</title>
        <authorList>
            <person name="Kono N."/>
            <person name="Nakamura H."/>
            <person name="Ohtoshi R."/>
            <person name="Moran D.A.P."/>
            <person name="Shinohara A."/>
            <person name="Yoshida Y."/>
            <person name="Fujiwara M."/>
            <person name="Mori M."/>
            <person name="Tomita M."/>
            <person name="Arakawa K."/>
        </authorList>
    </citation>
    <scope>NUCLEOTIDE SEQUENCE [LARGE SCALE GENOMIC DNA]</scope>
</reference>
<comment type="caution">
    <text evidence="1">The sequence shown here is derived from an EMBL/GenBank/DDBJ whole genome shotgun (WGS) entry which is preliminary data.</text>
</comment>
<proteinExistence type="predicted"/>
<gene>
    <name evidence="1" type="ORF">AVEN_197796_1</name>
</gene>
<sequence length="83" mass="9776">MDLVHEWLYRSYFRYGPRLSGFDQRTQFNADKHSSQYCGITTNLHNVLLTVWLYSLLGICETHEVMHQLVTLGYVTYKAKVAF</sequence>
<dbReference type="EMBL" id="BGPR01002041">
    <property type="protein sequence ID" value="GBM66730.1"/>
    <property type="molecule type" value="Genomic_DNA"/>
</dbReference>
<organism evidence="1 2">
    <name type="scientific">Araneus ventricosus</name>
    <name type="common">Orbweaver spider</name>
    <name type="synonym">Epeira ventricosa</name>
    <dbReference type="NCBI Taxonomy" id="182803"/>
    <lineage>
        <taxon>Eukaryota</taxon>
        <taxon>Metazoa</taxon>
        <taxon>Ecdysozoa</taxon>
        <taxon>Arthropoda</taxon>
        <taxon>Chelicerata</taxon>
        <taxon>Arachnida</taxon>
        <taxon>Araneae</taxon>
        <taxon>Araneomorphae</taxon>
        <taxon>Entelegynae</taxon>
        <taxon>Araneoidea</taxon>
        <taxon>Araneidae</taxon>
        <taxon>Araneus</taxon>
    </lineage>
</organism>
<dbReference type="Proteomes" id="UP000499080">
    <property type="component" value="Unassembled WGS sequence"/>
</dbReference>